<dbReference type="PANTHER" id="PTHR35280">
    <property type="entry name" value="F17L21.9"/>
    <property type="match status" value="1"/>
</dbReference>
<feature type="compositionally biased region" description="Low complexity" evidence="1">
    <location>
        <begin position="25"/>
        <end position="34"/>
    </location>
</feature>
<dbReference type="STRING" id="57577.A0A2K3LG70"/>
<feature type="region of interest" description="Disordered" evidence="1">
    <location>
        <begin position="174"/>
        <end position="212"/>
    </location>
</feature>
<dbReference type="Proteomes" id="UP000236291">
    <property type="component" value="Unassembled WGS sequence"/>
</dbReference>
<reference evidence="2 3" key="2">
    <citation type="journal article" date="2017" name="Front. Plant Sci.">
        <title>Gene Classification and Mining of Molecular Markers Useful in Red Clover (Trifolium pratense) Breeding.</title>
        <authorList>
            <person name="Istvanek J."/>
            <person name="Dluhosova J."/>
            <person name="Dluhos P."/>
            <person name="Patkova L."/>
            <person name="Nedelnik J."/>
            <person name="Repkova J."/>
        </authorList>
    </citation>
    <scope>NUCLEOTIDE SEQUENCE [LARGE SCALE GENOMIC DNA]</scope>
    <source>
        <strain evidence="3">cv. Tatra</strain>
        <tissue evidence="2">Young leaves</tissue>
    </source>
</reference>
<comment type="caution">
    <text evidence="2">The sequence shown here is derived from an EMBL/GenBank/DDBJ whole genome shotgun (WGS) entry which is preliminary data.</text>
</comment>
<feature type="compositionally biased region" description="Basic and acidic residues" evidence="1">
    <location>
        <begin position="174"/>
        <end position="185"/>
    </location>
</feature>
<proteinExistence type="predicted"/>
<reference evidence="2 3" key="1">
    <citation type="journal article" date="2014" name="Am. J. Bot.">
        <title>Genome assembly and annotation for red clover (Trifolium pratense; Fabaceae).</title>
        <authorList>
            <person name="Istvanek J."/>
            <person name="Jaros M."/>
            <person name="Krenek A."/>
            <person name="Repkova J."/>
        </authorList>
    </citation>
    <scope>NUCLEOTIDE SEQUENCE [LARGE SCALE GENOMIC DNA]</scope>
    <source>
        <strain evidence="3">cv. Tatra</strain>
        <tissue evidence="2">Young leaves</tissue>
    </source>
</reference>
<dbReference type="AlphaFoldDB" id="A0A2K3LG70"/>
<dbReference type="EMBL" id="ASHM01032518">
    <property type="protein sequence ID" value="PNX77532.1"/>
    <property type="molecule type" value="Genomic_DNA"/>
</dbReference>
<sequence>MEQDRRFQLIDLAIQKHIHDKKSDNNNNNNNNHNHNLKDHETEYQLVLSQLLSASELELSKKDETVNQYDESNSSEPVGAVNEEKESEAVDDGVSKGSENNDDEIIKEVKKVKKQNFVTHCLLSAMIVLTVAWQLSEVSLVWKVKEGINHPFRSFGNMVKDTVKDVKERVSDFNGKDAADDKENNESTSLPIPTSIKIPDMTSMDVPNKGME</sequence>
<gene>
    <name evidence="2" type="ORF">L195_g033500</name>
</gene>
<evidence type="ECO:0000313" key="3">
    <source>
        <dbReference type="Proteomes" id="UP000236291"/>
    </source>
</evidence>
<feature type="region of interest" description="Disordered" evidence="1">
    <location>
        <begin position="18"/>
        <end position="37"/>
    </location>
</feature>
<dbReference type="PANTHER" id="PTHR35280:SF1">
    <property type="entry name" value="F17L21.9"/>
    <property type="match status" value="1"/>
</dbReference>
<evidence type="ECO:0000313" key="2">
    <source>
        <dbReference type="EMBL" id="PNX77532.1"/>
    </source>
</evidence>
<feature type="region of interest" description="Disordered" evidence="1">
    <location>
        <begin position="63"/>
        <end position="100"/>
    </location>
</feature>
<accession>A0A2K3LG70</accession>
<protein>
    <submittedName>
        <fullName evidence="2">Uncharacterized protein</fullName>
    </submittedName>
</protein>
<feature type="compositionally biased region" description="Polar residues" evidence="1">
    <location>
        <begin position="66"/>
        <end position="76"/>
    </location>
</feature>
<evidence type="ECO:0000256" key="1">
    <source>
        <dbReference type="SAM" id="MobiDB-lite"/>
    </source>
</evidence>
<organism evidence="2 3">
    <name type="scientific">Trifolium pratense</name>
    <name type="common">Red clover</name>
    <dbReference type="NCBI Taxonomy" id="57577"/>
    <lineage>
        <taxon>Eukaryota</taxon>
        <taxon>Viridiplantae</taxon>
        <taxon>Streptophyta</taxon>
        <taxon>Embryophyta</taxon>
        <taxon>Tracheophyta</taxon>
        <taxon>Spermatophyta</taxon>
        <taxon>Magnoliopsida</taxon>
        <taxon>eudicotyledons</taxon>
        <taxon>Gunneridae</taxon>
        <taxon>Pentapetalae</taxon>
        <taxon>rosids</taxon>
        <taxon>fabids</taxon>
        <taxon>Fabales</taxon>
        <taxon>Fabaceae</taxon>
        <taxon>Papilionoideae</taxon>
        <taxon>50 kb inversion clade</taxon>
        <taxon>NPAAA clade</taxon>
        <taxon>Hologalegina</taxon>
        <taxon>IRL clade</taxon>
        <taxon>Trifolieae</taxon>
        <taxon>Trifolium</taxon>
    </lineage>
</organism>
<name>A0A2K3LG70_TRIPR</name>